<keyword evidence="12" id="KW-1185">Reference proteome</keyword>
<comment type="subcellular location">
    <subcellularLocation>
        <location evidence="1">Cell membrane</location>
        <topology evidence="1">Multi-pass membrane protein</topology>
    </subcellularLocation>
</comment>
<dbReference type="Proteomes" id="UP000630594">
    <property type="component" value="Unassembled WGS sequence"/>
</dbReference>
<dbReference type="Gene3D" id="1.20.1720.10">
    <property type="entry name" value="Multidrug resistance protein D"/>
    <property type="match status" value="1"/>
</dbReference>
<keyword evidence="4 7" id="KW-1133">Transmembrane helix</keyword>
<proteinExistence type="predicted"/>
<feature type="region of interest" description="Disordered" evidence="6">
    <location>
        <begin position="1"/>
        <end position="28"/>
    </location>
</feature>
<evidence type="ECO:0000313" key="12">
    <source>
        <dbReference type="Proteomes" id="UP000630594"/>
    </source>
</evidence>
<reference evidence="12" key="3">
    <citation type="journal article" date="2019" name="Int. J. Syst. Evol. Microbiol.">
        <title>The Global Catalogue of Microorganisms (GCM) 10K type strain sequencing project: providing services to taxonomists for standard genome sequencing and annotation.</title>
        <authorList>
            <consortium name="The Broad Institute Genomics Platform"/>
            <consortium name="The Broad Institute Genome Sequencing Center for Infectious Disease"/>
            <person name="Wu L."/>
            <person name="Ma J."/>
        </authorList>
    </citation>
    <scope>NUCLEOTIDE SEQUENCE [LARGE SCALE GENOMIC DNA]</scope>
    <source>
        <strain evidence="12">CCM 7403</strain>
    </source>
</reference>
<evidence type="ECO:0000256" key="6">
    <source>
        <dbReference type="SAM" id="MobiDB-lite"/>
    </source>
</evidence>
<feature type="domain" description="Major facilitator superfamily (MFS) profile" evidence="8">
    <location>
        <begin position="29"/>
        <end position="478"/>
    </location>
</feature>
<reference evidence="9" key="5">
    <citation type="submission" date="2024-05" db="EMBL/GenBank/DDBJ databases">
        <authorList>
            <person name="Sun Q."/>
            <person name="Sedlacek I."/>
        </authorList>
    </citation>
    <scope>NUCLEOTIDE SEQUENCE</scope>
    <source>
        <strain evidence="9">CCM 7403</strain>
    </source>
</reference>
<dbReference type="OrthoDB" id="4484751at2"/>
<dbReference type="Pfam" id="PF07690">
    <property type="entry name" value="MFS_1"/>
    <property type="match status" value="1"/>
</dbReference>
<feature type="transmembrane region" description="Helical" evidence="7">
    <location>
        <begin position="186"/>
        <end position="205"/>
    </location>
</feature>
<evidence type="ECO:0000256" key="7">
    <source>
        <dbReference type="SAM" id="Phobius"/>
    </source>
</evidence>
<evidence type="ECO:0000256" key="4">
    <source>
        <dbReference type="ARBA" id="ARBA00022989"/>
    </source>
</evidence>
<feature type="transmembrane region" description="Helical" evidence="7">
    <location>
        <begin position="99"/>
        <end position="118"/>
    </location>
</feature>
<feature type="transmembrane region" description="Helical" evidence="7">
    <location>
        <begin position="454"/>
        <end position="474"/>
    </location>
</feature>
<sequence>MLELDPTPQPVTTAPRPAPRGGRRRRDTPSPLLLASLVLLTTTTSVITSLGGSLVPMVAAEHAVSLGSAQWILTGPMLVGAVATPVLGRLGGTGRRRTVILVSLGVVALGLVVTALPTGFAGTVVGRLLQGVGMGLLPLSLAAARDALSAEAAPRALALLSVTATVGAGISYPLSAWIALSAGIAAAYWFALAVTVVTFALAWRTLPDASTTGSDSVHWAGAALLGGGTLLLLLALTQAPPLGATSIAVWAMVAAGVAVLASWVRATLRHPQPLVDLRLATHRAALPAHISAVTAGTAVYMMLALVMIQVQLPTSTGFGLGQPVTVAGLVLVPYAVLSFVGSRVSLTLGRRIGLDLVLPCGAALYCVAVTAYALGHGSVWAVAGVMTVAGFGSGFTFAAMPGLVLRAVPLAETGSALSFNVLLRFLGFAAGSSLATSLLALFADRVDYADAFSLTVWVNAALWVGTALVSIVLIPSRTRAAQQKESP</sequence>
<evidence type="ECO:0000259" key="8">
    <source>
        <dbReference type="PROSITE" id="PS50850"/>
    </source>
</evidence>
<dbReference type="Gene3D" id="1.20.1250.20">
    <property type="entry name" value="MFS general substrate transporter like domains"/>
    <property type="match status" value="1"/>
</dbReference>
<keyword evidence="5 7" id="KW-0472">Membrane</keyword>
<name>A0A4P7U8D3_9ACTN</name>
<feature type="transmembrane region" description="Helical" evidence="7">
    <location>
        <begin position="352"/>
        <end position="374"/>
    </location>
</feature>
<evidence type="ECO:0000256" key="3">
    <source>
        <dbReference type="ARBA" id="ARBA00022692"/>
    </source>
</evidence>
<dbReference type="PROSITE" id="PS50850">
    <property type="entry name" value="MFS"/>
    <property type="match status" value="1"/>
</dbReference>
<accession>A0A4P7U8D3</accession>
<keyword evidence="3 7" id="KW-0812">Transmembrane</keyword>
<feature type="transmembrane region" description="Helical" evidence="7">
    <location>
        <begin position="124"/>
        <end position="144"/>
    </location>
</feature>
<reference evidence="10" key="4">
    <citation type="submission" date="2019-03" db="EMBL/GenBank/DDBJ databases">
        <authorList>
            <person name="Huang Y."/>
        </authorList>
    </citation>
    <scope>NUCLEOTIDE SEQUENCE</scope>
    <source>
        <strain evidence="10">JCM 16608</strain>
    </source>
</reference>
<dbReference type="InterPro" id="IPR036259">
    <property type="entry name" value="MFS_trans_sf"/>
</dbReference>
<evidence type="ECO:0000313" key="10">
    <source>
        <dbReference type="EMBL" id="QCC76433.1"/>
    </source>
</evidence>
<dbReference type="RefSeq" id="WP_135831482.1">
    <property type="nucleotide sequence ID" value="NZ_BMCK01000001.1"/>
</dbReference>
<dbReference type="SUPFAM" id="SSF103473">
    <property type="entry name" value="MFS general substrate transporter"/>
    <property type="match status" value="1"/>
</dbReference>
<reference evidence="9" key="2">
    <citation type="journal article" date="2014" name="Int. J. Syst. Evol. Microbiol.">
        <title>Complete genome of a new Firmicutes species belonging to the dominant human colonic microbiota ('Ruminococcus bicirculans') reveals two chromosomes and a selective capacity to utilize plant glucans.</title>
        <authorList>
            <consortium name="NISC Comparative Sequencing Program"/>
            <person name="Wegmann U."/>
            <person name="Louis P."/>
            <person name="Goesmann A."/>
            <person name="Henrissat B."/>
            <person name="Duncan S.H."/>
            <person name="Flint H.J."/>
        </authorList>
    </citation>
    <scope>NUCLEOTIDE SEQUENCE</scope>
    <source>
        <strain evidence="9">CCM 7403</strain>
    </source>
</reference>
<reference evidence="10 11" key="1">
    <citation type="journal article" date="2008" name="Int. J. Syst. Evol. Microbiol.">
        <title>Nocardioides daphniae sp. nov., isolated from Daphnia cucullata (Crustacea: Cladocera).</title>
        <authorList>
            <person name="Toth E.M."/>
            <person name="Keki Z."/>
            <person name="Homonnay Z.G."/>
            <person name="Borsodi A.K."/>
            <person name="Marialigeti K."/>
            <person name="Schumann P."/>
        </authorList>
    </citation>
    <scope>NUCLEOTIDE SEQUENCE [LARGE SCALE GENOMIC DNA]</scope>
    <source>
        <strain evidence="10 11">JCM 16608</strain>
    </source>
</reference>
<evidence type="ECO:0000256" key="1">
    <source>
        <dbReference type="ARBA" id="ARBA00004651"/>
    </source>
</evidence>
<feature type="transmembrane region" description="Helical" evidence="7">
    <location>
        <begin position="156"/>
        <end position="180"/>
    </location>
</feature>
<evidence type="ECO:0000313" key="11">
    <source>
        <dbReference type="Proteomes" id="UP000297025"/>
    </source>
</evidence>
<evidence type="ECO:0000256" key="5">
    <source>
        <dbReference type="ARBA" id="ARBA00023136"/>
    </source>
</evidence>
<dbReference type="GO" id="GO:0005886">
    <property type="term" value="C:plasma membrane"/>
    <property type="evidence" value="ECO:0007669"/>
    <property type="project" value="UniProtKB-SubCell"/>
</dbReference>
<dbReference type="PANTHER" id="PTHR42718">
    <property type="entry name" value="MAJOR FACILITATOR SUPERFAMILY MULTIDRUG TRANSPORTER MFSC"/>
    <property type="match status" value="1"/>
</dbReference>
<dbReference type="EMBL" id="CP038462">
    <property type="protein sequence ID" value="QCC76433.1"/>
    <property type="molecule type" value="Genomic_DNA"/>
</dbReference>
<feature type="transmembrane region" description="Helical" evidence="7">
    <location>
        <begin position="285"/>
        <end position="308"/>
    </location>
</feature>
<dbReference type="PANTHER" id="PTHR42718:SF9">
    <property type="entry name" value="MAJOR FACILITATOR SUPERFAMILY MULTIDRUG TRANSPORTER MFSC"/>
    <property type="match status" value="1"/>
</dbReference>
<feature type="transmembrane region" description="Helical" evidence="7">
    <location>
        <begin position="242"/>
        <end position="264"/>
    </location>
</feature>
<protein>
    <submittedName>
        <fullName evidence="10">MFS transporter</fullName>
    </submittedName>
</protein>
<evidence type="ECO:0000313" key="9">
    <source>
        <dbReference type="EMBL" id="GGD06782.1"/>
    </source>
</evidence>
<feature type="transmembrane region" description="Helical" evidence="7">
    <location>
        <begin position="421"/>
        <end position="442"/>
    </location>
</feature>
<dbReference type="GO" id="GO:0022857">
    <property type="term" value="F:transmembrane transporter activity"/>
    <property type="evidence" value="ECO:0007669"/>
    <property type="project" value="InterPro"/>
</dbReference>
<feature type="transmembrane region" description="Helical" evidence="7">
    <location>
        <begin position="32"/>
        <end position="56"/>
    </location>
</feature>
<evidence type="ECO:0000256" key="2">
    <source>
        <dbReference type="ARBA" id="ARBA00022448"/>
    </source>
</evidence>
<feature type="transmembrane region" description="Helical" evidence="7">
    <location>
        <begin position="320"/>
        <end position="340"/>
    </location>
</feature>
<feature type="transmembrane region" description="Helical" evidence="7">
    <location>
        <begin position="380"/>
        <end position="400"/>
    </location>
</feature>
<dbReference type="Proteomes" id="UP000297025">
    <property type="component" value="Chromosome"/>
</dbReference>
<organism evidence="10 11">
    <name type="scientific">Nocardioides daphniae</name>
    <dbReference type="NCBI Taxonomy" id="402297"/>
    <lineage>
        <taxon>Bacteria</taxon>
        <taxon>Bacillati</taxon>
        <taxon>Actinomycetota</taxon>
        <taxon>Actinomycetes</taxon>
        <taxon>Propionibacteriales</taxon>
        <taxon>Nocardioidaceae</taxon>
        <taxon>Nocardioides</taxon>
    </lineage>
</organism>
<dbReference type="InterPro" id="IPR020846">
    <property type="entry name" value="MFS_dom"/>
</dbReference>
<dbReference type="EMBL" id="BMCK01000001">
    <property type="protein sequence ID" value="GGD06782.1"/>
    <property type="molecule type" value="Genomic_DNA"/>
</dbReference>
<dbReference type="InterPro" id="IPR011701">
    <property type="entry name" value="MFS"/>
</dbReference>
<dbReference type="AlphaFoldDB" id="A0A4P7U8D3"/>
<keyword evidence="2" id="KW-0813">Transport</keyword>
<feature type="transmembrane region" description="Helical" evidence="7">
    <location>
        <begin position="68"/>
        <end position="87"/>
    </location>
</feature>
<feature type="transmembrane region" description="Helical" evidence="7">
    <location>
        <begin position="217"/>
        <end position="236"/>
    </location>
</feature>
<dbReference type="KEGG" id="ndp:E2C04_02965"/>
<gene>
    <name evidence="10" type="ORF">E2C04_02965</name>
    <name evidence="9" type="ORF">GCM10007231_01950</name>
</gene>